<comment type="similarity">
    <text evidence="1 4">Belongs to the pseudouridine synthase TruD family.</text>
</comment>
<dbReference type="Pfam" id="PF01142">
    <property type="entry name" value="TruD"/>
    <property type="match status" value="2"/>
</dbReference>
<sequence>MRKREYLDSVGDIDFKFYQTQDDFIVDEIPSIEFKGKGNSLVVHVKKTEMTTWDMIAAFSEYLAIPAQKIGYAGLKDKHATTTQYISVDVSYEKMIKQFYHKQIEVLDITRHSTGIRMGDLAGNRFSINLFEVDNIDAGRIEKCARKISKNGLPNYFGFQRFGRDSDSFKQARDMLSGEIFVEDAKIKNFLISIYQSEFFNQWLRERVEISQNENNGKFKLLEGDVYVDVKGKLSTPKIIPIKEFEAKKLTPTGLLCGRDVFRARDEALEIEAKYDDEFLQEKGYRREALIYPKDIECKYVKKQTMLNISFTLPKGSYATVFLESIADKNYSAKDVKKK</sequence>
<dbReference type="AlphaFoldDB" id="A0A5P8P031"/>
<dbReference type="HAMAP" id="MF_01082">
    <property type="entry name" value="TruD"/>
    <property type="match status" value="1"/>
</dbReference>
<organism evidence="6 7">
    <name type="scientific">Sulfurimonas lithotrophica</name>
    <dbReference type="NCBI Taxonomy" id="2590022"/>
    <lineage>
        <taxon>Bacteria</taxon>
        <taxon>Pseudomonadati</taxon>
        <taxon>Campylobacterota</taxon>
        <taxon>Epsilonproteobacteria</taxon>
        <taxon>Campylobacterales</taxon>
        <taxon>Sulfurimonadaceae</taxon>
        <taxon>Sulfurimonas</taxon>
    </lineage>
</organism>
<dbReference type="EMBL" id="CP043617">
    <property type="protein sequence ID" value="QFR49044.1"/>
    <property type="molecule type" value="Genomic_DNA"/>
</dbReference>
<dbReference type="PANTHER" id="PTHR47811:SF1">
    <property type="entry name" value="TRNA PSEUDOURIDINE SYNTHASE D"/>
    <property type="match status" value="1"/>
</dbReference>
<dbReference type="GO" id="GO:0031119">
    <property type="term" value="P:tRNA pseudouridine synthesis"/>
    <property type="evidence" value="ECO:0007669"/>
    <property type="project" value="UniProtKB-UniRule"/>
</dbReference>
<dbReference type="PROSITE" id="PS01268">
    <property type="entry name" value="UPF0024"/>
    <property type="match status" value="1"/>
</dbReference>
<dbReference type="Proteomes" id="UP000326944">
    <property type="component" value="Chromosome"/>
</dbReference>
<accession>A0A5P8P031</accession>
<evidence type="ECO:0000256" key="4">
    <source>
        <dbReference type="HAMAP-Rule" id="MF_01082"/>
    </source>
</evidence>
<dbReference type="InterPro" id="IPR020103">
    <property type="entry name" value="PsdUridine_synth_cat_dom_sf"/>
</dbReference>
<name>A0A5P8P031_9BACT</name>
<dbReference type="GO" id="GO:0160150">
    <property type="term" value="F:tRNA pseudouridine(13) synthase activity"/>
    <property type="evidence" value="ECO:0007669"/>
    <property type="project" value="UniProtKB-EC"/>
</dbReference>
<dbReference type="PANTHER" id="PTHR47811">
    <property type="entry name" value="TRNA PSEUDOURIDINE SYNTHASE D"/>
    <property type="match status" value="1"/>
</dbReference>
<dbReference type="Gene3D" id="3.30.2350.20">
    <property type="entry name" value="TruD, catalytic domain"/>
    <property type="match status" value="1"/>
</dbReference>
<reference evidence="6 7" key="1">
    <citation type="submission" date="2019-09" db="EMBL/GenBank/DDBJ databases">
        <title>Sulfurimonas gotlandica sp. nov., a chemoautotrophic and psychrotolerant epsilonproteobacterium isolated from a pelagic redoxcline, and an emended description of the genus Sulfurimonas.</title>
        <authorList>
            <person name="Wang S."/>
            <person name="Jiang L."/>
            <person name="Shao S."/>
        </authorList>
    </citation>
    <scope>NUCLEOTIDE SEQUENCE [LARGE SCALE GENOMIC DNA]</scope>
    <source>
        <strain evidence="6 7">GYSZ_1</strain>
    </source>
</reference>
<dbReference type="InterPro" id="IPR011760">
    <property type="entry name" value="PsdUridine_synth_TruD_insert"/>
</dbReference>
<dbReference type="EC" id="5.4.99.27" evidence="4"/>
<dbReference type="RefSeq" id="WP_152306987.1">
    <property type="nucleotide sequence ID" value="NZ_CP043617.1"/>
</dbReference>
<evidence type="ECO:0000256" key="1">
    <source>
        <dbReference type="ARBA" id="ARBA00007953"/>
    </source>
</evidence>
<evidence type="ECO:0000256" key="3">
    <source>
        <dbReference type="ARBA" id="ARBA00023235"/>
    </source>
</evidence>
<dbReference type="InterPro" id="IPR050170">
    <property type="entry name" value="TruD_pseudoU_synthase"/>
</dbReference>
<keyword evidence="7" id="KW-1185">Reference proteome</keyword>
<dbReference type="GO" id="GO:0003723">
    <property type="term" value="F:RNA binding"/>
    <property type="evidence" value="ECO:0007669"/>
    <property type="project" value="InterPro"/>
</dbReference>
<evidence type="ECO:0000256" key="2">
    <source>
        <dbReference type="ARBA" id="ARBA00022694"/>
    </source>
</evidence>
<protein>
    <recommendedName>
        <fullName evidence="4">tRNA pseudouridine synthase D</fullName>
        <ecNumber evidence="4">5.4.99.27</ecNumber>
    </recommendedName>
    <alternativeName>
        <fullName evidence="4">tRNA pseudouridine(13) synthase</fullName>
    </alternativeName>
    <alternativeName>
        <fullName evidence="4">tRNA pseudouridylate synthase D</fullName>
    </alternativeName>
    <alternativeName>
        <fullName evidence="4">tRNA-uridine isomerase D</fullName>
    </alternativeName>
</protein>
<dbReference type="GO" id="GO:0005829">
    <property type="term" value="C:cytosol"/>
    <property type="evidence" value="ECO:0007669"/>
    <property type="project" value="TreeGrafter"/>
</dbReference>
<dbReference type="InterPro" id="IPR043165">
    <property type="entry name" value="TruD_insert_sf"/>
</dbReference>
<comment type="catalytic activity">
    <reaction evidence="4">
        <text>uridine(13) in tRNA = pseudouridine(13) in tRNA</text>
        <dbReference type="Rhea" id="RHEA:42540"/>
        <dbReference type="Rhea" id="RHEA-COMP:10105"/>
        <dbReference type="Rhea" id="RHEA-COMP:10106"/>
        <dbReference type="ChEBI" id="CHEBI:65314"/>
        <dbReference type="ChEBI" id="CHEBI:65315"/>
        <dbReference type="EC" id="5.4.99.27"/>
    </reaction>
</comment>
<dbReference type="InterPro" id="IPR042214">
    <property type="entry name" value="TruD_catalytic"/>
</dbReference>
<dbReference type="Gene3D" id="3.30.2340.10">
    <property type="entry name" value="TruD, insertion domain"/>
    <property type="match status" value="1"/>
</dbReference>
<dbReference type="InterPro" id="IPR020119">
    <property type="entry name" value="PsdUridine_synth_TruD_CS"/>
</dbReference>
<evidence type="ECO:0000313" key="6">
    <source>
        <dbReference type="EMBL" id="QFR49044.1"/>
    </source>
</evidence>
<keyword evidence="3 4" id="KW-0413">Isomerase</keyword>
<feature type="active site" description="Nucleophile" evidence="4">
    <location>
        <position position="77"/>
    </location>
</feature>
<comment type="function">
    <text evidence="4">Responsible for synthesis of pseudouridine from uracil-13 in transfer RNAs.</text>
</comment>
<proteinExistence type="inferred from homology"/>
<feature type="domain" description="TRUD" evidence="5">
    <location>
        <begin position="152"/>
        <end position="309"/>
    </location>
</feature>
<evidence type="ECO:0000259" key="5">
    <source>
        <dbReference type="PROSITE" id="PS50984"/>
    </source>
</evidence>
<dbReference type="InterPro" id="IPR001656">
    <property type="entry name" value="PsdUridine_synth_TruD"/>
</dbReference>
<evidence type="ECO:0000313" key="7">
    <source>
        <dbReference type="Proteomes" id="UP000326944"/>
    </source>
</evidence>
<dbReference type="SUPFAM" id="SSF55120">
    <property type="entry name" value="Pseudouridine synthase"/>
    <property type="match status" value="1"/>
</dbReference>
<dbReference type="OrthoDB" id="1550679at2"/>
<keyword evidence="2 4" id="KW-0819">tRNA processing</keyword>
<dbReference type="KEGG" id="sulg:FJR48_04605"/>
<gene>
    <name evidence="4" type="primary">truD</name>
    <name evidence="6" type="ORF">FJR48_04605</name>
</gene>
<dbReference type="PROSITE" id="PS50984">
    <property type="entry name" value="TRUD"/>
    <property type="match status" value="1"/>
</dbReference>